<dbReference type="PROSITE" id="PS50010">
    <property type="entry name" value="DH_2"/>
    <property type="match status" value="1"/>
</dbReference>
<dbReference type="SUPFAM" id="SSF47031">
    <property type="entry name" value="Second domain of FERM"/>
    <property type="match status" value="1"/>
</dbReference>
<feature type="domain" description="PH" evidence="14">
    <location>
        <begin position="1324"/>
        <end position="1421"/>
    </location>
</feature>
<dbReference type="Pfam" id="PF09380">
    <property type="entry name" value="FERM_C"/>
    <property type="match status" value="1"/>
</dbReference>
<dbReference type="Pfam" id="PF09379">
    <property type="entry name" value="FERM_N"/>
    <property type="match status" value="1"/>
</dbReference>
<dbReference type="InterPro" id="IPR035899">
    <property type="entry name" value="DBL_dom_sf"/>
</dbReference>
<evidence type="ECO:0000256" key="12">
    <source>
        <dbReference type="ARBA" id="ARBA00042170"/>
    </source>
</evidence>
<dbReference type="GO" id="GO:0005085">
    <property type="term" value="F:guanyl-nucleotide exchange factor activity"/>
    <property type="evidence" value="ECO:0007669"/>
    <property type="project" value="InterPro"/>
</dbReference>
<evidence type="ECO:0000256" key="2">
    <source>
        <dbReference type="ARBA" id="ARBA00004413"/>
    </source>
</evidence>
<dbReference type="InterPro" id="IPR018980">
    <property type="entry name" value="FERM_PH-like_C"/>
</dbReference>
<feature type="domain" description="FERM" evidence="16">
    <location>
        <begin position="1"/>
        <end position="289"/>
    </location>
</feature>
<dbReference type="GO" id="GO:0030425">
    <property type="term" value="C:dendrite"/>
    <property type="evidence" value="ECO:0007669"/>
    <property type="project" value="UniProtKB-SubCell"/>
</dbReference>
<evidence type="ECO:0000256" key="7">
    <source>
        <dbReference type="ARBA" id="ARBA00022490"/>
    </source>
</evidence>
<dbReference type="Gene3D" id="3.10.20.90">
    <property type="entry name" value="Phosphatidylinositol 3-kinase Catalytic Subunit, Chain A, domain 1"/>
    <property type="match status" value="1"/>
</dbReference>
<dbReference type="KEGG" id="tng:GSTEN00015798G001"/>
<dbReference type="InterPro" id="IPR019748">
    <property type="entry name" value="FERM_central"/>
</dbReference>
<feature type="region of interest" description="Disordered" evidence="13">
    <location>
        <begin position="356"/>
        <end position="383"/>
    </location>
</feature>
<dbReference type="InterPro" id="IPR001849">
    <property type="entry name" value="PH_domain"/>
</dbReference>
<feature type="non-terminal residue" evidence="17">
    <location>
        <position position="1425"/>
    </location>
</feature>
<dbReference type="InterPro" id="IPR018979">
    <property type="entry name" value="FERM_N"/>
</dbReference>
<dbReference type="PANTHER" id="PTHR45858">
    <property type="entry name" value="FERM DOMAIN CONTAINING PROTEIN"/>
    <property type="match status" value="1"/>
</dbReference>
<dbReference type="SUPFAM" id="SSF48065">
    <property type="entry name" value="DBL homology domain (DH-domain)"/>
    <property type="match status" value="1"/>
</dbReference>
<dbReference type="Pfam" id="PF00169">
    <property type="entry name" value="PH"/>
    <property type="match status" value="2"/>
</dbReference>
<feature type="compositionally biased region" description="Low complexity" evidence="13">
    <location>
        <begin position="923"/>
        <end position="935"/>
    </location>
</feature>
<dbReference type="InterPro" id="IPR014847">
    <property type="entry name" value="FA"/>
</dbReference>
<evidence type="ECO:0000256" key="1">
    <source>
        <dbReference type="ARBA" id="ARBA00004279"/>
    </source>
</evidence>
<dbReference type="InterPro" id="IPR019749">
    <property type="entry name" value="Band_41_domain"/>
</dbReference>
<dbReference type="SMART" id="SM01195">
    <property type="entry name" value="FA"/>
    <property type="match status" value="1"/>
</dbReference>
<dbReference type="FunFam" id="1.20.900.10:FF:000021">
    <property type="entry name" value="FERM, RhoGEF and pleckstrin domain-containing protein 1"/>
    <property type="match status" value="1"/>
</dbReference>
<evidence type="ECO:0000313" key="17">
    <source>
        <dbReference type="EMBL" id="CAF98189.1"/>
    </source>
</evidence>
<dbReference type="FunFam" id="2.30.29.30:FF:000046">
    <property type="entry name" value="FERM, RhoGEF and pleckstrin domain-containing protein 1"/>
    <property type="match status" value="1"/>
</dbReference>
<proteinExistence type="predicted"/>
<dbReference type="EMBL" id="CAAE01014553">
    <property type="protein sequence ID" value="CAF98189.1"/>
    <property type="molecule type" value="Genomic_DNA"/>
</dbReference>
<dbReference type="PANTHER" id="PTHR45858:SF2">
    <property type="entry name" value="FERM, ARHGEF AND PLECKSTRIN DOMAIN-CONTAINING PROTEIN 1"/>
    <property type="match status" value="1"/>
</dbReference>
<dbReference type="GO" id="GO:0005829">
    <property type="term" value="C:cytosol"/>
    <property type="evidence" value="ECO:0007669"/>
    <property type="project" value="UniProtKB-SubCell"/>
</dbReference>
<dbReference type="CDD" id="cd14473">
    <property type="entry name" value="FERM_B-lobe"/>
    <property type="match status" value="1"/>
</dbReference>
<feature type="region of interest" description="Disordered" evidence="13">
    <location>
        <begin position="749"/>
        <end position="793"/>
    </location>
</feature>
<feature type="region of interest" description="Disordered" evidence="13">
    <location>
        <begin position="903"/>
        <end position="939"/>
    </location>
</feature>
<evidence type="ECO:0000256" key="6">
    <source>
        <dbReference type="ARBA" id="ARBA00022475"/>
    </source>
</evidence>
<dbReference type="CDD" id="cd13235">
    <property type="entry name" value="PH2_FARP1-like"/>
    <property type="match status" value="1"/>
</dbReference>
<dbReference type="OrthoDB" id="9990815at2759"/>
<comment type="caution">
    <text evidence="17">The sequence shown here is derived from an EMBL/GenBank/DDBJ whole genome shotgun (WGS) entry which is preliminary data.</text>
</comment>
<feature type="compositionally biased region" description="Low complexity" evidence="13">
    <location>
        <begin position="285"/>
        <end position="296"/>
    </location>
</feature>
<dbReference type="Pfam" id="PF00621">
    <property type="entry name" value="RhoGEF"/>
    <property type="match status" value="1"/>
</dbReference>
<evidence type="ECO:0000256" key="13">
    <source>
        <dbReference type="SAM" id="MobiDB-lite"/>
    </source>
</evidence>
<feature type="compositionally biased region" description="Acidic residues" evidence="13">
    <location>
        <begin position="1276"/>
        <end position="1286"/>
    </location>
</feature>
<keyword evidence="7" id="KW-0963">Cytoplasm</keyword>
<keyword evidence="6" id="KW-1003">Cell membrane</keyword>
<dbReference type="GO" id="GO:0045202">
    <property type="term" value="C:synapse"/>
    <property type="evidence" value="ECO:0007669"/>
    <property type="project" value="UniProtKB-SubCell"/>
</dbReference>
<feature type="region of interest" description="Disordered" evidence="13">
    <location>
        <begin position="421"/>
        <end position="465"/>
    </location>
</feature>
<dbReference type="FunFam" id="1.20.80.10:FF:000005">
    <property type="entry name" value="FERM, RhoGEF and pleckstrin domain-containing protein 1"/>
    <property type="match status" value="1"/>
</dbReference>
<evidence type="ECO:0000259" key="14">
    <source>
        <dbReference type="PROSITE" id="PS50003"/>
    </source>
</evidence>
<dbReference type="Gene3D" id="1.20.900.10">
    <property type="entry name" value="Dbl homology (DH) domain"/>
    <property type="match status" value="1"/>
</dbReference>
<dbReference type="Pfam" id="PF00373">
    <property type="entry name" value="FERM_M"/>
    <property type="match status" value="1"/>
</dbReference>
<dbReference type="InterPro" id="IPR000299">
    <property type="entry name" value="FERM_domain"/>
</dbReference>
<dbReference type="PROSITE" id="PS50057">
    <property type="entry name" value="FERM_3"/>
    <property type="match status" value="1"/>
</dbReference>
<protein>
    <recommendedName>
        <fullName evidence="11">FERM, ARHGEF and pleckstrin domain-containing protein 1</fullName>
    </recommendedName>
    <alternativeName>
        <fullName evidence="12">FERM, RhoGEF and pleckstrin domain-containing protein 1</fullName>
    </alternativeName>
</protein>
<evidence type="ECO:0000256" key="3">
    <source>
        <dbReference type="ARBA" id="ARBA00004486"/>
    </source>
</evidence>
<name>Q4SME3_TETNG</name>
<feature type="region of interest" description="Disordered" evidence="13">
    <location>
        <begin position="701"/>
        <end position="734"/>
    </location>
</feature>
<organism evidence="17">
    <name type="scientific">Tetraodon nigroviridis</name>
    <name type="common">Spotted green pufferfish</name>
    <name type="synonym">Chelonodon nigroviridis</name>
    <dbReference type="NCBI Taxonomy" id="99883"/>
    <lineage>
        <taxon>Eukaryota</taxon>
        <taxon>Metazoa</taxon>
        <taxon>Chordata</taxon>
        <taxon>Craniata</taxon>
        <taxon>Vertebrata</taxon>
        <taxon>Euteleostomi</taxon>
        <taxon>Actinopterygii</taxon>
        <taxon>Neopterygii</taxon>
        <taxon>Teleostei</taxon>
        <taxon>Neoteleostei</taxon>
        <taxon>Acanthomorphata</taxon>
        <taxon>Eupercaria</taxon>
        <taxon>Tetraodontiformes</taxon>
        <taxon>Tetradontoidea</taxon>
        <taxon>Tetraodontidae</taxon>
        <taxon>Tetraodon</taxon>
    </lineage>
</organism>
<evidence type="ECO:0000256" key="10">
    <source>
        <dbReference type="ARBA" id="ARBA00034102"/>
    </source>
</evidence>
<dbReference type="InterPro" id="IPR014352">
    <property type="entry name" value="FERM/acyl-CoA-bd_prot_sf"/>
</dbReference>
<evidence type="ECO:0000259" key="16">
    <source>
        <dbReference type="PROSITE" id="PS50057"/>
    </source>
</evidence>
<comment type="subcellular location">
    <subcellularLocation>
        <location evidence="2">Cell membrane</location>
        <topology evidence="2">Peripheral membrane protein</topology>
        <orientation evidence="2">Cytoplasmic side</orientation>
    </subcellularLocation>
    <subcellularLocation>
        <location evidence="1">Cell projection</location>
        <location evidence="1">Dendrite</location>
    </subcellularLocation>
    <subcellularLocation>
        <location evidence="3">Cell projection</location>
        <location evidence="3">Filopodium</location>
    </subcellularLocation>
    <subcellularLocation>
        <location evidence="4">Cytoplasm</location>
        <location evidence="4">Cytosol</location>
    </subcellularLocation>
    <subcellularLocation>
        <location evidence="10">Synapse</location>
        <location evidence="10">Synaptosome</location>
    </subcellularLocation>
</comment>
<sequence>RSPGKALFDLVCDHLNLTERDYFGLEYTNHRKMAVWLDLLKPTLKQIRRKSILLSVVKVTRDGWRKQYHVWMLKCTFLPSGPKNTILRFVVKFFPPDHTQFTEELTRYLFALQIKHDLACGRLICNDTSAALMVSHIIQSEIGDFDETQSWQHLLHNKYLPDQDAIRDKITECHRKHVGQTPAVSDYQLLEIARRSEMYGIRLHPAKDREGTKLSLAVAHTGVLVFQGYTKINAFNWSKIRKLSFKRKRFLIKLRADPSAPTTTRWSSPWPAEIAVRSSGRSAWSTTPSSGSSRNPSPNPRPSSLPEDPLSVSGAERTEQRLENCCSLHFICVSSLCSCSGRTQKQIFDYMKDSEPSKVPFERKHSKILSSSRASPQSSSIRLHVPKESAISVQLVDQPDSGHPAEPNGSELSATASATNGVHDVPAAPGLDPLQPQENGSGPAPDQHFLNPGPSCRANKGSSSSIPYIDCSDIDSEGDVTKSSRGHRNANDSRADAYQNRQEGSGSNGDPPGKLFGAVNGFYHTNHQWPTQQHQQQGVIGQQKQQTVLANKSEPQKINAIHELTGCEILPNGGSQYGRVPLHSTLLDEIFQGRDKRPLGTRSQCSSPVINSFHHRTNSFSHAEVTNSQPHTRWIDSGLYLGRRSGVVPMETPPHSKYANYSPITSNHTPPHYAKPFNNNMRNRSDTDPFILSQLTSTPIYSKRSGLNGQAPGSAPTERKILTNGNHAGNQLVPGQARSNTAQRLFGHQGKSANNSKRNNNLNQPVQMIDGSTSSGSDSSDTESDTGSSAYSQPLMFGNPAAVSSANSLNSNSVHASPLLRSKLCFGSLQLEEGEGGEDGEERGCYRFNEEDVEVGIIGTHPPSPSIRDHPELRFHGDFIGHAGSTLTPSLIITAFSCISPCPPSSPESPGSDQSPAESPHHVVVNGNGSVGETGTRTDSDVVLIPNPEGRQLSPLTSPLLTDAGTTAFPDAVKTLVFSSYEPVHKFHQGFLKEVEQRLAQWEGRSNAHIKGDYQRIGDILLKNIQGLRHLTVHLQKHSECLVELERACRSSRKVEALCRDFEQQRVCYLPFNMFLLRPLHRLLHYKLILERLCKHYPPTHEDFRDSRASLADISEMVLQLQGTMMKMENFQKLLELKKDLTGIDNLTIPGREFIRLGCLSKLSGKGLQQRMFFLFSDCLVYTSRGMTPSNQFKVHGQLPLYGMTIRESEEEWGVPHSFTLYGQRQSVVVAASCVSEMERWLEDIRMAIDLAEQSSSPNSDLFSAGLPDNKLAEDGSVDLESEDELSSSRSSLERQGHRGNTTVHVCWHRNTSVSMVDFSVAVENQLSGNLLRKFKNSNGWQKLWVVFTNFSLFFYKSHQDDYPLASLPLLGYSVTVPLESENIHKDYVFKLHFKSHVYYFRSESEYTFERWMEVIRSATCSSSS</sequence>
<feature type="region of interest" description="Disordered" evidence="13">
    <location>
        <begin position="477"/>
        <end position="516"/>
    </location>
</feature>
<dbReference type="InterPro" id="IPR051835">
    <property type="entry name" value="RAC1-GEF"/>
</dbReference>
<evidence type="ECO:0000256" key="11">
    <source>
        <dbReference type="ARBA" id="ARBA00040395"/>
    </source>
</evidence>
<keyword evidence="8" id="KW-0771">Synaptosome</keyword>
<dbReference type="CDD" id="cd13193">
    <property type="entry name" value="FERM_C_FARP1-like"/>
    <property type="match status" value="1"/>
</dbReference>
<keyword evidence="5" id="KW-0217">Developmental protein</keyword>
<dbReference type="PROSITE" id="PS50003">
    <property type="entry name" value="PH_DOMAIN"/>
    <property type="match status" value="2"/>
</dbReference>
<reference evidence="17" key="2">
    <citation type="submission" date="2004-02" db="EMBL/GenBank/DDBJ databases">
        <authorList>
            <consortium name="Genoscope"/>
            <consortium name="Whitehead Institute Centre for Genome Research"/>
        </authorList>
    </citation>
    <scope>NUCLEOTIDE SEQUENCE</scope>
</reference>
<dbReference type="InterPro" id="IPR041788">
    <property type="entry name" value="FARP1/FARP2/FRMD7_FERM_C"/>
</dbReference>
<accession>Q4SME3</accession>
<dbReference type="CDD" id="cd01220">
    <property type="entry name" value="PH1_FARP1-like"/>
    <property type="match status" value="1"/>
</dbReference>
<evidence type="ECO:0000256" key="9">
    <source>
        <dbReference type="ARBA" id="ARBA00023136"/>
    </source>
</evidence>
<feature type="region of interest" description="Disordered" evidence="13">
    <location>
        <begin position="279"/>
        <end position="314"/>
    </location>
</feature>
<dbReference type="SMART" id="SM01196">
    <property type="entry name" value="FERM_C"/>
    <property type="match status" value="1"/>
</dbReference>
<dbReference type="SUPFAM" id="SSF50729">
    <property type="entry name" value="PH domain-like"/>
    <property type="match status" value="3"/>
</dbReference>
<feature type="region of interest" description="Disordered" evidence="13">
    <location>
        <begin position="664"/>
        <end position="687"/>
    </location>
</feature>
<dbReference type="SMART" id="SM00233">
    <property type="entry name" value="PH"/>
    <property type="match status" value="2"/>
</dbReference>
<evidence type="ECO:0000256" key="5">
    <source>
        <dbReference type="ARBA" id="ARBA00022473"/>
    </source>
</evidence>
<feature type="domain" description="PH" evidence="14">
    <location>
        <begin position="1153"/>
        <end position="1250"/>
    </location>
</feature>
<dbReference type="InterPro" id="IPR035963">
    <property type="entry name" value="FERM_2"/>
</dbReference>
<feature type="compositionally biased region" description="Low complexity" evidence="13">
    <location>
        <begin position="754"/>
        <end position="763"/>
    </location>
</feature>
<dbReference type="InterPro" id="IPR011993">
    <property type="entry name" value="PH-like_dom_sf"/>
</dbReference>
<evidence type="ECO:0000259" key="15">
    <source>
        <dbReference type="PROSITE" id="PS50010"/>
    </source>
</evidence>
<feature type="compositionally biased region" description="Low complexity" evidence="13">
    <location>
        <begin position="370"/>
        <end position="380"/>
    </location>
</feature>
<evidence type="ECO:0000256" key="8">
    <source>
        <dbReference type="ARBA" id="ARBA00022599"/>
    </source>
</evidence>
<gene>
    <name evidence="17" type="ORF">GSTENG00015798001</name>
</gene>
<feature type="region of interest" description="Disordered" evidence="13">
    <location>
        <begin position="1274"/>
        <end position="1298"/>
    </location>
</feature>
<dbReference type="SMART" id="SM00325">
    <property type="entry name" value="RhoGEF"/>
    <property type="match status" value="1"/>
</dbReference>
<evidence type="ECO:0000256" key="4">
    <source>
        <dbReference type="ARBA" id="ARBA00004514"/>
    </source>
</evidence>
<dbReference type="GO" id="GO:0030175">
    <property type="term" value="C:filopodium"/>
    <property type="evidence" value="ECO:0007669"/>
    <property type="project" value="UniProtKB-SubCell"/>
</dbReference>
<feature type="compositionally biased region" description="Low complexity" evidence="13">
    <location>
        <begin position="770"/>
        <end position="789"/>
    </location>
</feature>
<dbReference type="Gene3D" id="2.30.29.30">
    <property type="entry name" value="Pleckstrin-homology domain (PH domain)/Phosphotyrosine-binding domain (PTB)"/>
    <property type="match status" value="3"/>
</dbReference>
<reference evidence="17" key="1">
    <citation type="journal article" date="2004" name="Nature">
        <title>Genome duplication in the teleost fish Tetraodon nigroviridis reveals the early vertebrate proto-karyotype.</title>
        <authorList>
            <person name="Jaillon O."/>
            <person name="Aury J.-M."/>
            <person name="Brunet F."/>
            <person name="Petit J.-L."/>
            <person name="Stange-Thomann N."/>
            <person name="Mauceli E."/>
            <person name="Bouneau L."/>
            <person name="Fischer C."/>
            <person name="Ozouf-Costaz C."/>
            <person name="Bernot A."/>
            <person name="Nicaud S."/>
            <person name="Jaffe D."/>
            <person name="Fisher S."/>
            <person name="Lutfalla G."/>
            <person name="Dossat C."/>
            <person name="Segurens B."/>
            <person name="Dasilva C."/>
            <person name="Salanoubat M."/>
            <person name="Levy M."/>
            <person name="Boudet N."/>
            <person name="Castellano S."/>
            <person name="Anthouard V."/>
            <person name="Jubin C."/>
            <person name="Castelli V."/>
            <person name="Katinka M."/>
            <person name="Vacherie B."/>
            <person name="Biemont C."/>
            <person name="Skalli Z."/>
            <person name="Cattolico L."/>
            <person name="Poulain J."/>
            <person name="De Berardinis V."/>
            <person name="Cruaud C."/>
            <person name="Duprat S."/>
            <person name="Brottier P."/>
            <person name="Coutanceau J.-P."/>
            <person name="Gouzy J."/>
            <person name="Parra G."/>
            <person name="Lardier G."/>
            <person name="Chapple C."/>
            <person name="McKernan K.J."/>
            <person name="McEwan P."/>
            <person name="Bosak S."/>
            <person name="Kellis M."/>
            <person name="Volff J.-N."/>
            <person name="Guigo R."/>
            <person name="Zody M.C."/>
            <person name="Mesirov J."/>
            <person name="Lindblad-Toh K."/>
            <person name="Birren B."/>
            <person name="Nusbaum C."/>
            <person name="Kahn D."/>
            <person name="Robinson-Rechavi M."/>
            <person name="Laudet V."/>
            <person name="Schachter V."/>
            <person name="Quetier F."/>
            <person name="Saurin W."/>
            <person name="Scarpelli C."/>
            <person name="Wincker P."/>
            <person name="Lander E.S."/>
            <person name="Weissenbach J."/>
            <person name="Roest Crollius H."/>
        </authorList>
    </citation>
    <scope>NUCLEOTIDE SEQUENCE [LARGE SCALE GENOMIC DNA]</scope>
</reference>
<dbReference type="SUPFAM" id="SSF54236">
    <property type="entry name" value="Ubiquitin-like"/>
    <property type="match status" value="1"/>
</dbReference>
<feature type="domain" description="DH" evidence="15">
    <location>
        <begin position="970"/>
        <end position="1124"/>
    </location>
</feature>
<dbReference type="InterPro" id="IPR029071">
    <property type="entry name" value="Ubiquitin-like_domsf"/>
</dbReference>
<dbReference type="SMART" id="SM00295">
    <property type="entry name" value="B41"/>
    <property type="match status" value="1"/>
</dbReference>
<dbReference type="GO" id="GO:0005886">
    <property type="term" value="C:plasma membrane"/>
    <property type="evidence" value="ECO:0007669"/>
    <property type="project" value="UniProtKB-SubCell"/>
</dbReference>
<feature type="non-terminal residue" evidence="17">
    <location>
        <position position="1"/>
    </location>
</feature>
<keyword evidence="8" id="KW-0770">Synapse</keyword>
<dbReference type="InterPro" id="IPR000219">
    <property type="entry name" value="DH_dom"/>
</dbReference>
<dbReference type="Gene3D" id="1.20.80.10">
    <property type="match status" value="1"/>
</dbReference>
<keyword evidence="9" id="KW-0472">Membrane</keyword>